<dbReference type="EMBL" id="QOQW01000021">
    <property type="protein sequence ID" value="RCK78566.1"/>
    <property type="molecule type" value="Genomic_DNA"/>
</dbReference>
<reference evidence="1 2" key="1">
    <citation type="submission" date="2018-05" db="EMBL/GenBank/DDBJ databases">
        <title>A metagenomic window into the 2 km-deep terrestrial subsurface aquifer revealed taxonomically and functionally diverse microbial community comprising novel uncultured bacterial lineages.</title>
        <authorList>
            <person name="Kadnikov V.V."/>
            <person name="Mardanov A.V."/>
            <person name="Beletsky A.V."/>
            <person name="Banks D."/>
            <person name="Pimenov N.V."/>
            <person name="Frank Y.A."/>
            <person name="Karnachuk O.V."/>
            <person name="Ravin N.V."/>
        </authorList>
    </citation>
    <scope>NUCLEOTIDE SEQUENCE [LARGE SCALE GENOMIC DNA]</scope>
    <source>
        <strain evidence="1">BY5</strain>
    </source>
</reference>
<organism evidence="1 2">
    <name type="scientific">Candidatus Ozemobacter sibiricus</name>
    <dbReference type="NCBI Taxonomy" id="2268124"/>
    <lineage>
        <taxon>Bacteria</taxon>
        <taxon>Candidatus Ozemobacteria</taxon>
        <taxon>Candidatus Ozemobacterales</taxon>
        <taxon>Candidatus Ozemobacteraceae</taxon>
        <taxon>Candidatus Ozemobacter</taxon>
    </lineage>
</organism>
<dbReference type="AlphaFoldDB" id="A0A367ZKD9"/>
<protein>
    <submittedName>
        <fullName evidence="1">Uncharacterized protein</fullName>
    </submittedName>
</protein>
<gene>
    <name evidence="1" type="ORF">OZSIB_1288</name>
</gene>
<name>A0A367ZKD9_9BACT</name>
<proteinExistence type="predicted"/>
<sequence length="51" mass="5793">MFVPKHLRFGLFNRRDGFGKINDILPDKSQEDISEFRSPKIGGNPGGVFQE</sequence>
<accession>A0A367ZKD9</accession>
<comment type="caution">
    <text evidence="1">The sequence shown here is derived from an EMBL/GenBank/DDBJ whole genome shotgun (WGS) entry which is preliminary data.</text>
</comment>
<dbReference type="Proteomes" id="UP000252355">
    <property type="component" value="Unassembled WGS sequence"/>
</dbReference>
<evidence type="ECO:0000313" key="1">
    <source>
        <dbReference type="EMBL" id="RCK78566.1"/>
    </source>
</evidence>
<evidence type="ECO:0000313" key="2">
    <source>
        <dbReference type="Proteomes" id="UP000252355"/>
    </source>
</evidence>